<comment type="catalytic activity">
    <reaction evidence="1">
        <text>ATP + protein L-histidine = ADP + protein N-phospho-L-histidine.</text>
        <dbReference type="EC" id="2.7.13.3"/>
    </reaction>
</comment>
<feature type="transmembrane region" description="Helical" evidence="9">
    <location>
        <begin position="121"/>
        <end position="143"/>
    </location>
</feature>
<keyword evidence="6 12" id="KW-0418">Kinase</keyword>
<dbReference type="Pfam" id="PF07730">
    <property type="entry name" value="HisKA_3"/>
    <property type="match status" value="1"/>
</dbReference>
<dbReference type="PANTHER" id="PTHR24421:SF10">
    <property type="entry name" value="NITRATE_NITRITE SENSOR PROTEIN NARQ"/>
    <property type="match status" value="1"/>
</dbReference>
<dbReference type="Pfam" id="PF02518">
    <property type="entry name" value="HATPase_c"/>
    <property type="match status" value="1"/>
</dbReference>
<dbReference type="PANTHER" id="PTHR24421">
    <property type="entry name" value="NITRATE/NITRITE SENSOR PROTEIN NARX-RELATED"/>
    <property type="match status" value="1"/>
</dbReference>
<evidence type="ECO:0000256" key="9">
    <source>
        <dbReference type="SAM" id="Phobius"/>
    </source>
</evidence>
<dbReference type="CDD" id="cd16917">
    <property type="entry name" value="HATPase_UhpB-NarQ-NarX-like"/>
    <property type="match status" value="1"/>
</dbReference>
<dbReference type="SUPFAM" id="SSF55874">
    <property type="entry name" value="ATPase domain of HSP90 chaperone/DNA topoisomerase II/histidine kinase"/>
    <property type="match status" value="1"/>
</dbReference>
<feature type="transmembrane region" description="Helical" evidence="9">
    <location>
        <begin position="40"/>
        <end position="62"/>
    </location>
</feature>
<dbReference type="Gene3D" id="1.20.5.1930">
    <property type="match status" value="1"/>
</dbReference>
<dbReference type="EC" id="2.7.13.3" evidence="2"/>
<dbReference type="InterPro" id="IPR003594">
    <property type="entry name" value="HATPase_dom"/>
</dbReference>
<sequence>MRRAGTAARRGVLVTEIAALVAATAADFVLALRFPGPDSGWTGALAGILAPAGSAMAVLGVLRRRFPRHVGVLGGTVAALSAISTVVAVLAGPGGAQPMLTETVAAGVLTAAACRRLAPMHAVALTLALGVVMIAAPLLRYGFDTTEALLAVAAAAYWGGCLGVGLILRDADGRQRAVLDRVRAHERLQLARELHDLVSHHVSGIVVRVQAARAITEAGPGGQDHAEVYREIEEAGGEALTAARRLVGMLRDTEHVPPPPGTGLGDAVRAAAGSVRVDIAEELDQLEIPPQLAATVHRVVLEALTNVRRHAPDATEVSVSARTEADELVLEVRNNGVPASPGPSPGGFGIIGMTERITMLGGSLTAGAEPDRRWLVTARLPLGAEELPFSSLSLGI</sequence>
<evidence type="ECO:0000259" key="11">
    <source>
        <dbReference type="Pfam" id="PF07730"/>
    </source>
</evidence>
<keyword evidence="4" id="KW-0808">Transferase</keyword>
<keyword evidence="9" id="KW-0472">Membrane</keyword>
<evidence type="ECO:0000256" key="5">
    <source>
        <dbReference type="ARBA" id="ARBA00022741"/>
    </source>
</evidence>
<reference evidence="12 13" key="1">
    <citation type="submission" date="2021-03" db="EMBL/GenBank/DDBJ databases">
        <title>Sequencing the genomes of 1000 actinobacteria strains.</title>
        <authorList>
            <person name="Klenk H.-P."/>
        </authorList>
    </citation>
    <scope>NUCLEOTIDE SEQUENCE [LARGE SCALE GENOMIC DNA]</scope>
    <source>
        <strain evidence="12 13">DSM 45510</strain>
    </source>
</reference>
<evidence type="ECO:0000313" key="13">
    <source>
        <dbReference type="Proteomes" id="UP000741013"/>
    </source>
</evidence>
<evidence type="ECO:0000256" key="1">
    <source>
        <dbReference type="ARBA" id="ARBA00000085"/>
    </source>
</evidence>
<organism evidence="12 13">
    <name type="scientific">Amycolatopsis magusensis</name>
    <dbReference type="NCBI Taxonomy" id="882444"/>
    <lineage>
        <taxon>Bacteria</taxon>
        <taxon>Bacillati</taxon>
        <taxon>Actinomycetota</taxon>
        <taxon>Actinomycetes</taxon>
        <taxon>Pseudonocardiales</taxon>
        <taxon>Pseudonocardiaceae</taxon>
        <taxon>Amycolatopsis</taxon>
    </lineage>
</organism>
<evidence type="ECO:0000256" key="4">
    <source>
        <dbReference type="ARBA" id="ARBA00022679"/>
    </source>
</evidence>
<feature type="transmembrane region" description="Helical" evidence="9">
    <location>
        <begin position="12"/>
        <end position="34"/>
    </location>
</feature>
<dbReference type="Gene3D" id="3.30.565.10">
    <property type="entry name" value="Histidine kinase-like ATPase, C-terminal domain"/>
    <property type="match status" value="1"/>
</dbReference>
<feature type="domain" description="Signal transduction histidine kinase subgroup 3 dimerisation and phosphoacceptor" evidence="11">
    <location>
        <begin position="186"/>
        <end position="253"/>
    </location>
</feature>
<keyword evidence="13" id="KW-1185">Reference proteome</keyword>
<dbReference type="RefSeq" id="WP_245369527.1">
    <property type="nucleotide sequence ID" value="NZ_JAGGMS010000001.1"/>
</dbReference>
<evidence type="ECO:0000256" key="6">
    <source>
        <dbReference type="ARBA" id="ARBA00022777"/>
    </source>
</evidence>
<feature type="transmembrane region" description="Helical" evidence="9">
    <location>
        <begin position="149"/>
        <end position="168"/>
    </location>
</feature>
<keyword evidence="8" id="KW-0902">Two-component regulatory system</keyword>
<dbReference type="GO" id="GO:0016301">
    <property type="term" value="F:kinase activity"/>
    <property type="evidence" value="ECO:0007669"/>
    <property type="project" value="UniProtKB-KW"/>
</dbReference>
<feature type="transmembrane region" description="Helical" evidence="9">
    <location>
        <begin position="69"/>
        <end position="90"/>
    </location>
</feature>
<gene>
    <name evidence="12" type="ORF">JOM49_006039</name>
</gene>
<protein>
    <recommendedName>
        <fullName evidence="2">histidine kinase</fullName>
        <ecNumber evidence="2">2.7.13.3</ecNumber>
    </recommendedName>
</protein>
<feature type="domain" description="Histidine kinase/HSP90-like ATPase" evidence="10">
    <location>
        <begin position="295"/>
        <end position="382"/>
    </location>
</feature>
<evidence type="ECO:0000259" key="10">
    <source>
        <dbReference type="Pfam" id="PF02518"/>
    </source>
</evidence>
<keyword evidence="9" id="KW-1133">Transmembrane helix</keyword>
<dbReference type="Proteomes" id="UP000741013">
    <property type="component" value="Unassembled WGS sequence"/>
</dbReference>
<keyword evidence="9" id="KW-0812">Transmembrane</keyword>
<evidence type="ECO:0000256" key="3">
    <source>
        <dbReference type="ARBA" id="ARBA00022553"/>
    </source>
</evidence>
<evidence type="ECO:0000256" key="7">
    <source>
        <dbReference type="ARBA" id="ARBA00022840"/>
    </source>
</evidence>
<dbReference type="InterPro" id="IPR050482">
    <property type="entry name" value="Sensor_HK_TwoCompSys"/>
</dbReference>
<evidence type="ECO:0000256" key="2">
    <source>
        <dbReference type="ARBA" id="ARBA00012438"/>
    </source>
</evidence>
<proteinExistence type="predicted"/>
<evidence type="ECO:0000256" key="8">
    <source>
        <dbReference type="ARBA" id="ARBA00023012"/>
    </source>
</evidence>
<dbReference type="EMBL" id="JAGGMS010000001">
    <property type="protein sequence ID" value="MBP2184513.1"/>
    <property type="molecule type" value="Genomic_DNA"/>
</dbReference>
<dbReference type="InterPro" id="IPR011712">
    <property type="entry name" value="Sig_transdc_His_kin_sub3_dim/P"/>
</dbReference>
<name>A0ABS4PYX7_9PSEU</name>
<keyword evidence="5" id="KW-0547">Nucleotide-binding</keyword>
<keyword evidence="7" id="KW-0067">ATP-binding</keyword>
<accession>A0ABS4PYX7</accession>
<dbReference type="InterPro" id="IPR036890">
    <property type="entry name" value="HATPase_C_sf"/>
</dbReference>
<comment type="caution">
    <text evidence="12">The sequence shown here is derived from an EMBL/GenBank/DDBJ whole genome shotgun (WGS) entry which is preliminary data.</text>
</comment>
<evidence type="ECO:0000313" key="12">
    <source>
        <dbReference type="EMBL" id="MBP2184513.1"/>
    </source>
</evidence>
<keyword evidence="3" id="KW-0597">Phosphoprotein</keyword>